<dbReference type="Proteomes" id="UP000265325">
    <property type="component" value="Unassembled WGS sequence"/>
</dbReference>
<sequence>MKDAGRRALRTGAVAAAGVALLAGCSSGGGGGGGDGKPSRTATPGASASGTPAASPTPSATPTGPGFTPDPKKAPRDAADAKRLALAMVAGPDDWGPEYAERAPNFSEPGYWPVLDANCEWEAGTTPRTVLYSVTAYSEIPATGGKAPLRVAATVTVHRTESDADWEMAETLEEALRCPDQQLRDGERITELNSLGVPYGTGGNASTIDSVLERGSYVNSAFKGTHFYSWLQTRTGQVTVATVVKGAPGYTESETNTAQIRANVIMQDRVKKQLGVQS</sequence>
<evidence type="ECO:0000313" key="2">
    <source>
        <dbReference type="EMBL" id="KKZ72485.1"/>
    </source>
</evidence>
<accession>A0A2P2GNN0</accession>
<organism evidence="2 3">
    <name type="scientific">Streptomyces showdoensis</name>
    <dbReference type="NCBI Taxonomy" id="68268"/>
    <lineage>
        <taxon>Bacteria</taxon>
        <taxon>Bacillati</taxon>
        <taxon>Actinomycetota</taxon>
        <taxon>Actinomycetes</taxon>
        <taxon>Kitasatosporales</taxon>
        <taxon>Streptomycetaceae</taxon>
        <taxon>Streptomyces</taxon>
    </lineage>
</organism>
<dbReference type="OrthoDB" id="4315546at2"/>
<name>A0A2P2GNN0_STREW</name>
<evidence type="ECO:0008006" key="4">
    <source>
        <dbReference type="Google" id="ProtNLM"/>
    </source>
</evidence>
<keyword evidence="3" id="KW-1185">Reference proteome</keyword>
<comment type="caution">
    <text evidence="2">The sequence shown here is derived from an EMBL/GenBank/DDBJ whole genome shotgun (WGS) entry which is preliminary data.</text>
</comment>
<dbReference type="RefSeq" id="WP_046908877.1">
    <property type="nucleotide sequence ID" value="NZ_BAAAXG010000026.1"/>
</dbReference>
<feature type="compositionally biased region" description="Low complexity" evidence="1">
    <location>
        <begin position="41"/>
        <end position="66"/>
    </location>
</feature>
<feature type="compositionally biased region" description="Gly residues" evidence="1">
    <location>
        <begin position="26"/>
        <end position="36"/>
    </location>
</feature>
<protein>
    <recommendedName>
        <fullName evidence="4">Lipoprotein</fullName>
    </recommendedName>
</protein>
<feature type="compositionally biased region" description="Basic and acidic residues" evidence="1">
    <location>
        <begin position="70"/>
        <end position="79"/>
    </location>
</feature>
<dbReference type="PROSITE" id="PS51257">
    <property type="entry name" value="PROKAR_LIPOPROTEIN"/>
    <property type="match status" value="1"/>
</dbReference>
<dbReference type="EMBL" id="LAQS01000026">
    <property type="protein sequence ID" value="KKZ72485.1"/>
    <property type="molecule type" value="Genomic_DNA"/>
</dbReference>
<feature type="region of interest" description="Disordered" evidence="1">
    <location>
        <begin position="24"/>
        <end position="79"/>
    </location>
</feature>
<dbReference type="AlphaFoldDB" id="A0A2P2GNN0"/>
<evidence type="ECO:0000256" key="1">
    <source>
        <dbReference type="SAM" id="MobiDB-lite"/>
    </source>
</evidence>
<reference evidence="2 3" key="1">
    <citation type="submission" date="2015-05" db="EMBL/GenBank/DDBJ databases">
        <title>Draft Genome assembly of Streptomyces showdoensis.</title>
        <authorList>
            <person name="Thapa K.K."/>
            <person name="Metsa-Ketela M."/>
        </authorList>
    </citation>
    <scope>NUCLEOTIDE SEQUENCE [LARGE SCALE GENOMIC DNA]</scope>
    <source>
        <strain evidence="2 3">ATCC 15227</strain>
    </source>
</reference>
<evidence type="ECO:0000313" key="3">
    <source>
        <dbReference type="Proteomes" id="UP000265325"/>
    </source>
</evidence>
<gene>
    <name evidence="2" type="ORF">VO63_18160</name>
</gene>
<proteinExistence type="predicted"/>